<sequence length="214" mass="23927">MNIAALRQSIRRAHQHEALHCTLARRLESRLPSLHRAIGLPPHDGLDSLSRFVAGYIDQVPELIEAAQAVAREAEIEAQIKPVMKVAEHFFLSPPTMLEGQEGLVGLLDEAYLAHRLIEEINDRYIVFVGQPLIPLDTTVANLVAHQLIGEPFANKLDEAVLLAVNGLLGNTLMEQVSLQAYRDRLLNPLTLNAWRRWPCLSRQFGVELRLSVA</sequence>
<protein>
    <submittedName>
        <fullName evidence="1">Uncharacterized protein</fullName>
    </submittedName>
</protein>
<organism evidence="1 2">
    <name type="scientific">Azotobacter bryophylli</name>
    <dbReference type="NCBI Taxonomy" id="1986537"/>
    <lineage>
        <taxon>Bacteria</taxon>
        <taxon>Pseudomonadati</taxon>
        <taxon>Pseudomonadota</taxon>
        <taxon>Gammaproteobacteria</taxon>
        <taxon>Pseudomonadales</taxon>
        <taxon>Pseudomonadaceae</taxon>
        <taxon>Azotobacter</taxon>
    </lineage>
</organism>
<gene>
    <name evidence="1" type="ORF">ACFOJE_10315</name>
</gene>
<dbReference type="EMBL" id="JBHRSJ010000017">
    <property type="protein sequence ID" value="MFC2972602.1"/>
    <property type="molecule type" value="Genomic_DNA"/>
</dbReference>
<reference evidence="2" key="1">
    <citation type="journal article" date="2019" name="Int. J. Syst. Evol. Microbiol.">
        <title>The Global Catalogue of Microorganisms (GCM) 10K type strain sequencing project: providing services to taxonomists for standard genome sequencing and annotation.</title>
        <authorList>
            <consortium name="The Broad Institute Genomics Platform"/>
            <consortium name="The Broad Institute Genome Sequencing Center for Infectious Disease"/>
            <person name="Wu L."/>
            <person name="Ma J."/>
        </authorList>
    </citation>
    <scope>NUCLEOTIDE SEQUENCE [LARGE SCALE GENOMIC DNA]</scope>
    <source>
        <strain evidence="2">KCTC 62195</strain>
    </source>
</reference>
<dbReference type="Proteomes" id="UP001595457">
    <property type="component" value="Unassembled WGS sequence"/>
</dbReference>
<name>A0ABV7ATC6_9GAMM</name>
<comment type="caution">
    <text evidence="1">The sequence shown here is derived from an EMBL/GenBank/DDBJ whole genome shotgun (WGS) entry which is preliminary data.</text>
</comment>
<accession>A0ABV7ATC6</accession>
<evidence type="ECO:0000313" key="1">
    <source>
        <dbReference type="EMBL" id="MFC2972602.1"/>
    </source>
</evidence>
<keyword evidence="2" id="KW-1185">Reference proteome</keyword>
<proteinExistence type="predicted"/>
<evidence type="ECO:0000313" key="2">
    <source>
        <dbReference type="Proteomes" id="UP001595457"/>
    </source>
</evidence>
<dbReference type="RefSeq" id="WP_377814246.1">
    <property type="nucleotide sequence ID" value="NZ_JBHRSJ010000017.1"/>
</dbReference>